<sequence>MTCPQHTKAVCADVFKTTRNWYNGTTCDEHRVLHNCMCSGNQMCPVTDDSHKIYASKTHTRFTCQSKCSLGWCDSSPNTFPLTTVHNAREFGNRTYNQIGCLCPRHHSPVQTPGYHRATQVYSQRWDASRGSWLTLYRCKDGSKGTGNPCES</sequence>
<protein>
    <submittedName>
        <fullName evidence="1">Uncharacterized protein</fullName>
    </submittedName>
</protein>
<proteinExistence type="predicted"/>
<organism evidence="1 2">
    <name type="scientific">Elysia chlorotica</name>
    <name type="common">Eastern emerald elysia</name>
    <name type="synonym">Sea slug</name>
    <dbReference type="NCBI Taxonomy" id="188477"/>
    <lineage>
        <taxon>Eukaryota</taxon>
        <taxon>Metazoa</taxon>
        <taxon>Spiralia</taxon>
        <taxon>Lophotrochozoa</taxon>
        <taxon>Mollusca</taxon>
        <taxon>Gastropoda</taxon>
        <taxon>Heterobranchia</taxon>
        <taxon>Euthyneura</taxon>
        <taxon>Panpulmonata</taxon>
        <taxon>Sacoglossa</taxon>
        <taxon>Placobranchoidea</taxon>
        <taxon>Plakobranchidae</taxon>
        <taxon>Elysia</taxon>
    </lineage>
</organism>
<comment type="caution">
    <text evidence="1">The sequence shown here is derived from an EMBL/GenBank/DDBJ whole genome shotgun (WGS) entry which is preliminary data.</text>
</comment>
<dbReference type="EMBL" id="RQTK01000384">
    <property type="protein sequence ID" value="RUS80563.1"/>
    <property type="molecule type" value="Genomic_DNA"/>
</dbReference>
<keyword evidence="2" id="KW-1185">Reference proteome</keyword>
<accession>A0A3S1C1R1</accession>
<gene>
    <name evidence="1" type="ORF">EGW08_011657</name>
</gene>
<evidence type="ECO:0000313" key="1">
    <source>
        <dbReference type="EMBL" id="RUS80563.1"/>
    </source>
</evidence>
<reference evidence="1 2" key="1">
    <citation type="submission" date="2019-01" db="EMBL/GenBank/DDBJ databases">
        <title>A draft genome assembly of the solar-powered sea slug Elysia chlorotica.</title>
        <authorList>
            <person name="Cai H."/>
            <person name="Li Q."/>
            <person name="Fang X."/>
            <person name="Li J."/>
            <person name="Curtis N.E."/>
            <person name="Altenburger A."/>
            <person name="Shibata T."/>
            <person name="Feng M."/>
            <person name="Maeda T."/>
            <person name="Schwartz J.A."/>
            <person name="Shigenobu S."/>
            <person name="Lundholm N."/>
            <person name="Nishiyama T."/>
            <person name="Yang H."/>
            <person name="Hasebe M."/>
            <person name="Li S."/>
            <person name="Pierce S.K."/>
            <person name="Wang J."/>
        </authorList>
    </citation>
    <scope>NUCLEOTIDE SEQUENCE [LARGE SCALE GENOMIC DNA]</scope>
    <source>
        <strain evidence="1">EC2010</strain>
        <tissue evidence="1">Whole organism of an adult</tissue>
    </source>
</reference>
<evidence type="ECO:0000313" key="2">
    <source>
        <dbReference type="Proteomes" id="UP000271974"/>
    </source>
</evidence>
<name>A0A3S1C1R1_ELYCH</name>
<dbReference type="Proteomes" id="UP000271974">
    <property type="component" value="Unassembled WGS sequence"/>
</dbReference>
<dbReference type="OrthoDB" id="6042863at2759"/>
<dbReference type="AlphaFoldDB" id="A0A3S1C1R1"/>